<organism evidence="6 7">
    <name type="scientific">Rhodopirellula baltica (strain DSM 10527 / NCIMB 13988 / SH1)</name>
    <dbReference type="NCBI Taxonomy" id="243090"/>
    <lineage>
        <taxon>Bacteria</taxon>
        <taxon>Pseudomonadati</taxon>
        <taxon>Planctomycetota</taxon>
        <taxon>Planctomycetia</taxon>
        <taxon>Pirellulales</taxon>
        <taxon>Pirellulaceae</taxon>
        <taxon>Rhodopirellula</taxon>
    </lineage>
</organism>
<dbReference type="GO" id="GO:0003700">
    <property type="term" value="F:DNA-binding transcription factor activity"/>
    <property type="evidence" value="ECO:0007669"/>
    <property type="project" value="InterPro"/>
</dbReference>
<keyword evidence="2" id="KW-0805">Transcription regulation</keyword>
<dbReference type="InParanoid" id="Q7UTS6"/>
<gene>
    <name evidence="6" type="ordered locus">RB3702</name>
</gene>
<evidence type="ECO:0000256" key="3">
    <source>
        <dbReference type="ARBA" id="ARBA00023125"/>
    </source>
</evidence>
<reference evidence="6 7" key="1">
    <citation type="journal article" date="2003" name="Proc. Natl. Acad. Sci. U.S.A.">
        <title>Complete genome sequence of the marine planctomycete Pirellula sp. strain 1.</title>
        <authorList>
            <person name="Gloeckner F.O."/>
            <person name="Kube M."/>
            <person name="Bauer M."/>
            <person name="Teeling H."/>
            <person name="Lombardot T."/>
            <person name="Ludwig W."/>
            <person name="Gade D."/>
            <person name="Beck A."/>
            <person name="Borzym K."/>
            <person name="Heitmann K."/>
            <person name="Rabus R."/>
            <person name="Schlesner H."/>
            <person name="Amann R."/>
            <person name="Reinhardt R."/>
        </authorList>
    </citation>
    <scope>NUCLEOTIDE SEQUENCE [LARGE SCALE GENOMIC DNA]</scope>
    <source>
        <strain evidence="7">DSM 10527 / NCIMB 13988 / SH1</strain>
    </source>
</reference>
<dbReference type="EMBL" id="BX294139">
    <property type="protein sequence ID" value="CAD73358.1"/>
    <property type="molecule type" value="Genomic_DNA"/>
</dbReference>
<dbReference type="PANTHER" id="PTHR30346">
    <property type="entry name" value="TRANSCRIPTIONAL DUAL REGULATOR HCAR-RELATED"/>
    <property type="match status" value="1"/>
</dbReference>
<dbReference type="HOGENOM" id="CLU_039613_20_10_0"/>
<sequence length="103" mass="11251">MELRHFRYFVAVASELSFSRAAEKSLVAQPALGTQIADLEREIGTSLFFRNKRVVRLTAAGTVFLEEAQAILEAGEAAKLKALRASRGEFGELSIGFFAAPTM</sequence>
<dbReference type="PROSITE" id="PS50931">
    <property type="entry name" value="HTH_LYSR"/>
    <property type="match status" value="1"/>
</dbReference>
<evidence type="ECO:0000256" key="2">
    <source>
        <dbReference type="ARBA" id="ARBA00023015"/>
    </source>
</evidence>
<dbReference type="PRINTS" id="PR00039">
    <property type="entry name" value="HTHLYSR"/>
</dbReference>
<dbReference type="Proteomes" id="UP000001025">
    <property type="component" value="Chromosome"/>
</dbReference>
<dbReference type="PANTHER" id="PTHR30346:SF28">
    <property type="entry name" value="HTH-TYPE TRANSCRIPTIONAL REGULATOR CYNR"/>
    <property type="match status" value="1"/>
</dbReference>
<keyword evidence="4" id="KW-0804">Transcription</keyword>
<comment type="similarity">
    <text evidence="1">Belongs to the LysR transcriptional regulatory family.</text>
</comment>
<protein>
    <submittedName>
        <fullName evidence="6">Probable transcription regulator, HTH_1 family</fullName>
    </submittedName>
</protein>
<dbReference type="Gene3D" id="1.10.10.10">
    <property type="entry name" value="Winged helix-like DNA-binding domain superfamily/Winged helix DNA-binding domain"/>
    <property type="match status" value="1"/>
</dbReference>
<keyword evidence="7" id="KW-1185">Reference proteome</keyword>
<evidence type="ECO:0000259" key="5">
    <source>
        <dbReference type="PROSITE" id="PS50931"/>
    </source>
</evidence>
<feature type="domain" description="HTH lysR-type" evidence="5">
    <location>
        <begin position="1"/>
        <end position="58"/>
    </location>
</feature>
<dbReference type="GO" id="GO:0003677">
    <property type="term" value="F:DNA binding"/>
    <property type="evidence" value="ECO:0007669"/>
    <property type="project" value="UniProtKB-KW"/>
</dbReference>
<keyword evidence="3" id="KW-0238">DNA-binding</keyword>
<dbReference type="Pfam" id="PF00126">
    <property type="entry name" value="HTH_1"/>
    <property type="match status" value="1"/>
</dbReference>
<dbReference type="KEGG" id="rba:RB3702"/>
<evidence type="ECO:0000256" key="1">
    <source>
        <dbReference type="ARBA" id="ARBA00009437"/>
    </source>
</evidence>
<dbReference type="SUPFAM" id="SSF46785">
    <property type="entry name" value="Winged helix' DNA-binding domain"/>
    <property type="match status" value="1"/>
</dbReference>
<dbReference type="PATRIC" id="fig|243090.15.peg.1719"/>
<dbReference type="RefSeq" id="WP_011119508.1">
    <property type="nucleotide sequence ID" value="NC_005027.1"/>
</dbReference>
<dbReference type="InterPro" id="IPR036390">
    <property type="entry name" value="WH_DNA-bd_sf"/>
</dbReference>
<dbReference type="OrthoDB" id="9785745at2"/>
<dbReference type="EnsemblBacteria" id="CAD73358">
    <property type="protein sequence ID" value="CAD73358"/>
    <property type="gene ID" value="RB3702"/>
</dbReference>
<dbReference type="FunFam" id="1.10.10.10:FF:000001">
    <property type="entry name" value="LysR family transcriptional regulator"/>
    <property type="match status" value="1"/>
</dbReference>
<dbReference type="InterPro" id="IPR000847">
    <property type="entry name" value="LysR_HTH_N"/>
</dbReference>
<dbReference type="AlphaFoldDB" id="Q7UTS6"/>
<dbReference type="InterPro" id="IPR036388">
    <property type="entry name" value="WH-like_DNA-bd_sf"/>
</dbReference>
<accession>Q7UTS6</accession>
<evidence type="ECO:0000313" key="6">
    <source>
        <dbReference type="EMBL" id="CAD73358.1"/>
    </source>
</evidence>
<proteinExistence type="inferred from homology"/>
<dbReference type="STRING" id="243090.RB3702"/>
<evidence type="ECO:0000256" key="4">
    <source>
        <dbReference type="ARBA" id="ARBA00023163"/>
    </source>
</evidence>
<dbReference type="eggNOG" id="COG0583">
    <property type="taxonomic scope" value="Bacteria"/>
</dbReference>
<evidence type="ECO:0000313" key="7">
    <source>
        <dbReference type="Proteomes" id="UP000001025"/>
    </source>
</evidence>
<name>Q7UTS6_RHOBA</name>